<name>R0HQG3_9BRAS</name>
<proteinExistence type="predicted"/>
<gene>
    <name evidence="2" type="ORF">CARUB_v10015229mg</name>
</gene>
<dbReference type="AlphaFoldDB" id="R0HQG3"/>
<dbReference type="InterPro" id="IPR017451">
    <property type="entry name" value="F-box-assoc_interact_dom"/>
</dbReference>
<dbReference type="Pfam" id="PF00646">
    <property type="entry name" value="F-box"/>
    <property type="match status" value="1"/>
</dbReference>
<dbReference type="InterPro" id="IPR050796">
    <property type="entry name" value="SCF_F-box_component"/>
</dbReference>
<feature type="domain" description="F-box" evidence="1">
    <location>
        <begin position="1"/>
        <end position="46"/>
    </location>
</feature>
<dbReference type="NCBIfam" id="TIGR01640">
    <property type="entry name" value="F_box_assoc_1"/>
    <property type="match status" value="1"/>
</dbReference>
<dbReference type="SUPFAM" id="SSF81383">
    <property type="entry name" value="F-box domain"/>
    <property type="match status" value="1"/>
</dbReference>
<dbReference type="STRING" id="81985.R0HQG3"/>
<dbReference type="PROSITE" id="PS50181">
    <property type="entry name" value="FBOX"/>
    <property type="match status" value="1"/>
</dbReference>
<dbReference type="InterPro" id="IPR036047">
    <property type="entry name" value="F-box-like_dom_sf"/>
</dbReference>
<feature type="non-terminal residue" evidence="2">
    <location>
        <position position="1"/>
    </location>
</feature>
<dbReference type="Pfam" id="PF07734">
    <property type="entry name" value="FBA_1"/>
    <property type="match status" value="1"/>
</dbReference>
<organism evidence="2 3">
    <name type="scientific">Capsella rubella</name>
    <dbReference type="NCBI Taxonomy" id="81985"/>
    <lineage>
        <taxon>Eukaryota</taxon>
        <taxon>Viridiplantae</taxon>
        <taxon>Streptophyta</taxon>
        <taxon>Embryophyta</taxon>
        <taxon>Tracheophyta</taxon>
        <taxon>Spermatophyta</taxon>
        <taxon>Magnoliopsida</taxon>
        <taxon>eudicotyledons</taxon>
        <taxon>Gunneridae</taxon>
        <taxon>Pentapetalae</taxon>
        <taxon>rosids</taxon>
        <taxon>malvids</taxon>
        <taxon>Brassicales</taxon>
        <taxon>Brassicaceae</taxon>
        <taxon>Camelineae</taxon>
        <taxon>Capsella</taxon>
    </lineage>
</organism>
<keyword evidence="3" id="KW-1185">Reference proteome</keyword>
<dbReference type="CDD" id="cd22157">
    <property type="entry name" value="F-box_AtFBW1-like"/>
    <property type="match status" value="1"/>
</dbReference>
<accession>R0HQG3</accession>
<dbReference type="InterPro" id="IPR001810">
    <property type="entry name" value="F-box_dom"/>
</dbReference>
<dbReference type="Proteomes" id="UP000029121">
    <property type="component" value="Unassembled WGS sequence"/>
</dbReference>
<dbReference type="Gene3D" id="1.20.1280.50">
    <property type="match status" value="1"/>
</dbReference>
<reference evidence="3" key="1">
    <citation type="journal article" date="2013" name="Nat. Genet.">
        <title>The Capsella rubella genome and the genomic consequences of rapid mating system evolution.</title>
        <authorList>
            <person name="Slotte T."/>
            <person name="Hazzouri K.M."/>
            <person name="Agren J.A."/>
            <person name="Koenig D."/>
            <person name="Maumus F."/>
            <person name="Guo Y.L."/>
            <person name="Steige K."/>
            <person name="Platts A.E."/>
            <person name="Escobar J.S."/>
            <person name="Newman L.K."/>
            <person name="Wang W."/>
            <person name="Mandakova T."/>
            <person name="Vello E."/>
            <person name="Smith L.M."/>
            <person name="Henz S.R."/>
            <person name="Steffen J."/>
            <person name="Takuno S."/>
            <person name="Brandvain Y."/>
            <person name="Coop G."/>
            <person name="Andolfatto P."/>
            <person name="Hu T.T."/>
            <person name="Blanchette M."/>
            <person name="Clark R.M."/>
            <person name="Quesneville H."/>
            <person name="Nordborg M."/>
            <person name="Gaut B.S."/>
            <person name="Lysak M.A."/>
            <person name="Jenkins J."/>
            <person name="Grimwood J."/>
            <person name="Chapman J."/>
            <person name="Prochnik S."/>
            <person name="Shu S."/>
            <person name="Rokhsar D."/>
            <person name="Schmutz J."/>
            <person name="Weigel D."/>
            <person name="Wright S.I."/>
        </authorList>
    </citation>
    <scope>NUCLEOTIDE SEQUENCE [LARGE SCALE GENOMIC DNA]</scope>
    <source>
        <strain evidence="3">cv. Monte Gargano</strain>
    </source>
</reference>
<dbReference type="InterPro" id="IPR006527">
    <property type="entry name" value="F-box-assoc_dom_typ1"/>
</dbReference>
<dbReference type="SMART" id="SM00256">
    <property type="entry name" value="FBOX"/>
    <property type="match status" value="1"/>
</dbReference>
<dbReference type="EMBL" id="KB870807">
    <property type="protein sequence ID" value="EOA31989.1"/>
    <property type="molecule type" value="Genomic_DNA"/>
</dbReference>
<dbReference type="PANTHER" id="PTHR31672:SF13">
    <property type="entry name" value="F-BOX PROTEIN CPR30-LIKE"/>
    <property type="match status" value="1"/>
</dbReference>
<dbReference type="PANTHER" id="PTHR31672">
    <property type="entry name" value="BNACNNG10540D PROTEIN"/>
    <property type="match status" value="1"/>
</dbReference>
<protein>
    <recommendedName>
        <fullName evidence="1">F-box domain-containing protein</fullName>
    </recommendedName>
</protein>
<evidence type="ECO:0000259" key="1">
    <source>
        <dbReference type="PROSITE" id="PS50181"/>
    </source>
</evidence>
<evidence type="ECO:0000313" key="2">
    <source>
        <dbReference type="EMBL" id="EOA31989.1"/>
    </source>
</evidence>
<sequence length="350" mass="40953">ETKVNLPWELIEEILYRVPTKSLKRLGSTCKQWNALFENQRFTKKHFDEAPKQSMVLMLKDFRGCPMNVNLNVAAPSIEFKSAISLKDSDYNPEQVYITTVFHCDGLLLCTTDDDRLVVWNPCLRETRWIQHKADYMKYSMFALGYQNNKSCRSYKILKCCWNPNAFEVYEFSSDSWKVFDKFSLEDSIPFQTGVCLKGNSYFVTIKKVLLSFDFATESFSRVCRLPVPFEDCDWIILSVAREEQLSMLHQNYRTSKMDIWMANSIDDTLSWKKTFSVELIIPANSSFYLIDEERKVVVCCNVRHSNDHIVKIIIGEDNAYYTEHPTVTSKSWTERSCIFNYVPSLVRIQ</sequence>
<evidence type="ECO:0000313" key="3">
    <source>
        <dbReference type="Proteomes" id="UP000029121"/>
    </source>
</evidence>